<protein>
    <submittedName>
        <fullName evidence="2">Uncharacterized protein</fullName>
    </submittedName>
</protein>
<keyword evidence="1" id="KW-0472">Membrane</keyword>
<gene>
    <name evidence="2" type="ORF">VR5_263</name>
</gene>
<keyword evidence="1" id="KW-1133">Transmembrane helix</keyword>
<feature type="transmembrane region" description="Helical" evidence="1">
    <location>
        <begin position="7"/>
        <end position="26"/>
    </location>
</feature>
<evidence type="ECO:0000313" key="2">
    <source>
        <dbReference type="EMBL" id="AIZ02050.1"/>
    </source>
</evidence>
<feature type="transmembrane region" description="Helical" evidence="1">
    <location>
        <begin position="38"/>
        <end position="58"/>
    </location>
</feature>
<name>A0A0A7HF30_9CAUD</name>
<keyword evidence="1" id="KW-0812">Transmembrane</keyword>
<dbReference type="Proteomes" id="UP000030715">
    <property type="component" value="Segment"/>
</dbReference>
<dbReference type="GeneID" id="26632570"/>
<evidence type="ECO:0000256" key="1">
    <source>
        <dbReference type="SAM" id="Phobius"/>
    </source>
</evidence>
<organism evidence="2 3">
    <name type="scientific">Escherichia phage vb_EcoM-VR5</name>
    <dbReference type="NCBI Taxonomy" id="1567026"/>
    <lineage>
        <taxon>Viruses</taxon>
        <taxon>Duplodnaviria</taxon>
        <taxon>Heunggongvirae</taxon>
        <taxon>Uroviricota</taxon>
        <taxon>Caudoviricetes</taxon>
        <taxon>Pantevenvirales</taxon>
        <taxon>Straboviridae</taxon>
        <taxon>Tevenvirinae</taxon>
        <taxon>Dhakavirus</taxon>
        <taxon>Dhakavirus vr5</taxon>
    </lineage>
</organism>
<dbReference type="EMBL" id="KP007359">
    <property type="protein sequence ID" value="AIZ02050.1"/>
    <property type="molecule type" value="Genomic_DNA"/>
</dbReference>
<dbReference type="KEGG" id="vg:26632570"/>
<evidence type="ECO:0000313" key="3">
    <source>
        <dbReference type="Proteomes" id="UP000030715"/>
    </source>
</evidence>
<dbReference type="RefSeq" id="YP_009205957.1">
    <property type="nucleotide sequence ID" value="NC_028881.1"/>
</dbReference>
<accession>A0A0A7HF30</accession>
<proteinExistence type="predicted"/>
<reference evidence="2 3" key="1">
    <citation type="submission" date="2014-10" db="EMBL/GenBank/DDBJ databases">
        <title>VR bacteriophages - a small but diverse group of low-temperature viruses.</title>
        <authorList>
            <person name="Kaliniene L."/>
            <person name="Meskys R."/>
            <person name="Simoliunas E."/>
            <person name="Zajanckauskaite A."/>
            <person name="Truncaite L."/>
        </authorList>
    </citation>
    <scope>NUCLEOTIDE SEQUENCE [LARGE SCALE GENOMIC DNA]</scope>
</reference>
<keyword evidence="3" id="KW-1185">Reference proteome</keyword>
<sequence length="59" mass="6520">MKNFFLMGHLIIMALTVLIGLATFMSLDLPLNDNVGTVIAWCVAFISFERICGLVGFIK</sequence>